<dbReference type="Proteomes" id="UP001165293">
    <property type="component" value="Unassembled WGS sequence"/>
</dbReference>
<feature type="signal peptide" evidence="1">
    <location>
        <begin position="1"/>
        <end position="25"/>
    </location>
</feature>
<keyword evidence="1" id="KW-0732">Signal</keyword>
<feature type="chain" id="PRO_5045247354" evidence="1">
    <location>
        <begin position="26"/>
        <end position="101"/>
    </location>
</feature>
<protein>
    <submittedName>
        <fullName evidence="2">Uncharacterized protein</fullName>
    </submittedName>
</protein>
<gene>
    <name evidence="2" type="ORF">LK996_04955</name>
</gene>
<evidence type="ECO:0000313" key="3">
    <source>
        <dbReference type="Proteomes" id="UP001165293"/>
    </source>
</evidence>
<reference evidence="2" key="1">
    <citation type="submission" date="2021-10" db="EMBL/GenBank/DDBJ databases">
        <authorList>
            <person name="Lyu M."/>
            <person name="Wang X."/>
            <person name="Meng X."/>
            <person name="Xu K."/>
        </authorList>
    </citation>
    <scope>NUCLEOTIDE SEQUENCE</scope>
    <source>
        <strain evidence="2">A6</strain>
    </source>
</reference>
<keyword evidence="3" id="KW-1185">Reference proteome</keyword>
<sequence length="101" mass="10839">MRTLPRWAPGVALAIGLCIAGATHAQHVVVDGSMWLKSSTETRKVFLIGAGNMVALENAYAKKKGTPPPTVGTMAAKAVEGMTLDEVSDRITRWYEANPTR</sequence>
<proteinExistence type="predicted"/>
<name>A0ABS8JFM9_9GAMM</name>
<organism evidence="2 3">
    <name type="scientific">Noviluteimonas lactosilytica</name>
    <dbReference type="NCBI Taxonomy" id="2888523"/>
    <lineage>
        <taxon>Bacteria</taxon>
        <taxon>Pseudomonadati</taxon>
        <taxon>Pseudomonadota</taxon>
        <taxon>Gammaproteobacteria</taxon>
        <taxon>Lysobacterales</taxon>
        <taxon>Lysobacteraceae</taxon>
        <taxon>Noviluteimonas</taxon>
    </lineage>
</organism>
<accession>A0ABS8JFM9</accession>
<evidence type="ECO:0000313" key="2">
    <source>
        <dbReference type="EMBL" id="MCC8362420.1"/>
    </source>
</evidence>
<dbReference type="RefSeq" id="WP_230526023.1">
    <property type="nucleotide sequence ID" value="NZ_JAJGAK010000001.1"/>
</dbReference>
<dbReference type="EMBL" id="JAJGAK010000001">
    <property type="protein sequence ID" value="MCC8362420.1"/>
    <property type="molecule type" value="Genomic_DNA"/>
</dbReference>
<comment type="caution">
    <text evidence="2">The sequence shown here is derived from an EMBL/GenBank/DDBJ whole genome shotgun (WGS) entry which is preliminary data.</text>
</comment>
<evidence type="ECO:0000256" key="1">
    <source>
        <dbReference type="SAM" id="SignalP"/>
    </source>
</evidence>